<accession>A0A2M7RK45</accession>
<dbReference type="Gene3D" id="3.40.50.2020">
    <property type="match status" value="1"/>
</dbReference>
<evidence type="ECO:0000256" key="2">
    <source>
        <dbReference type="ARBA" id="ARBA00022975"/>
    </source>
</evidence>
<dbReference type="EMBL" id="PFMD01000027">
    <property type="protein sequence ID" value="PIY96831.1"/>
    <property type="molecule type" value="Genomic_DNA"/>
</dbReference>
<protein>
    <recommendedName>
        <fullName evidence="5">Phosphoribosyltransferase domain-containing protein</fullName>
    </recommendedName>
</protein>
<comment type="caution">
    <text evidence="3">The sequence shown here is derived from an EMBL/GenBank/DDBJ whole genome shotgun (WGS) entry which is preliminary data.</text>
</comment>
<evidence type="ECO:0000256" key="1">
    <source>
        <dbReference type="ARBA" id="ARBA00004725"/>
    </source>
</evidence>
<dbReference type="GO" id="GO:0006222">
    <property type="term" value="P:UMP biosynthetic process"/>
    <property type="evidence" value="ECO:0007669"/>
    <property type="project" value="TreeGrafter"/>
</dbReference>
<dbReference type="GO" id="GO:0019856">
    <property type="term" value="P:pyrimidine nucleobase biosynthetic process"/>
    <property type="evidence" value="ECO:0007669"/>
    <property type="project" value="TreeGrafter"/>
</dbReference>
<keyword evidence="2" id="KW-0665">Pyrimidine biosynthesis</keyword>
<comment type="pathway">
    <text evidence="1">Pyrimidine metabolism; UMP biosynthesis via de novo pathway.</text>
</comment>
<gene>
    <name evidence="3" type="ORF">COY66_02800</name>
</gene>
<dbReference type="PANTHER" id="PTHR19278">
    <property type="entry name" value="OROTATE PHOSPHORIBOSYLTRANSFERASE"/>
    <property type="match status" value="1"/>
</dbReference>
<evidence type="ECO:0008006" key="5">
    <source>
        <dbReference type="Google" id="ProtNLM"/>
    </source>
</evidence>
<dbReference type="InterPro" id="IPR029057">
    <property type="entry name" value="PRTase-like"/>
</dbReference>
<sequence length="235" mass="27065">MLKYATSQKIIKTFSETPGFFIVGPVTTTSGYINPIYPESRRTFSYPDRLQIVLDEIKKFIKQKKIKYDIICGGATCGIMLSSPLAMQLKTRQIYVRQKPKAGGMGFAVEGAYQKGERVVLVDDATASGVHKIDFVKNLRKAGLKIDWIIVPFSRNRNLNSDNSWVKKAKVKYQSFADINDLRKYCEKNKIITKEASKIIGWYTGDPLNWHKNKEKWQFFLEYKRMKNRKSKSGI</sequence>
<name>A0A2M7RK45_9BACT</name>
<dbReference type="Proteomes" id="UP000230779">
    <property type="component" value="Unassembled WGS sequence"/>
</dbReference>
<dbReference type="AlphaFoldDB" id="A0A2M7RK45"/>
<dbReference type="SUPFAM" id="SSF53271">
    <property type="entry name" value="PRTase-like"/>
    <property type="match status" value="1"/>
</dbReference>
<organism evidence="3 4">
    <name type="scientific">Candidatus Kerfeldbacteria bacterium CG_4_10_14_0_8_um_filter_42_10</name>
    <dbReference type="NCBI Taxonomy" id="2014248"/>
    <lineage>
        <taxon>Bacteria</taxon>
        <taxon>Candidatus Kerfeldiibacteriota</taxon>
    </lineage>
</organism>
<dbReference type="PANTHER" id="PTHR19278:SF9">
    <property type="entry name" value="URIDINE 5'-MONOPHOSPHATE SYNTHASE"/>
    <property type="match status" value="1"/>
</dbReference>
<dbReference type="InterPro" id="IPR000836">
    <property type="entry name" value="PRTase_dom"/>
</dbReference>
<dbReference type="GO" id="GO:0004588">
    <property type="term" value="F:orotate phosphoribosyltransferase activity"/>
    <property type="evidence" value="ECO:0007669"/>
    <property type="project" value="TreeGrafter"/>
</dbReference>
<proteinExistence type="predicted"/>
<reference evidence="3 4" key="1">
    <citation type="submission" date="2017-09" db="EMBL/GenBank/DDBJ databases">
        <title>Depth-based differentiation of microbial function through sediment-hosted aquifers and enrichment of novel symbionts in the deep terrestrial subsurface.</title>
        <authorList>
            <person name="Probst A.J."/>
            <person name="Ladd B."/>
            <person name="Jarett J.K."/>
            <person name="Geller-Mcgrath D.E."/>
            <person name="Sieber C.M."/>
            <person name="Emerson J.B."/>
            <person name="Anantharaman K."/>
            <person name="Thomas B.C."/>
            <person name="Malmstrom R."/>
            <person name="Stieglmeier M."/>
            <person name="Klingl A."/>
            <person name="Woyke T."/>
            <person name="Ryan C.M."/>
            <person name="Banfield J.F."/>
        </authorList>
    </citation>
    <scope>NUCLEOTIDE SEQUENCE [LARGE SCALE GENOMIC DNA]</scope>
    <source>
        <strain evidence="3">CG_4_10_14_0_8_um_filter_42_10</strain>
    </source>
</reference>
<evidence type="ECO:0000313" key="3">
    <source>
        <dbReference type="EMBL" id="PIY96831.1"/>
    </source>
</evidence>
<evidence type="ECO:0000313" key="4">
    <source>
        <dbReference type="Proteomes" id="UP000230779"/>
    </source>
</evidence>
<dbReference type="CDD" id="cd06223">
    <property type="entry name" value="PRTases_typeI"/>
    <property type="match status" value="1"/>
</dbReference>